<keyword evidence="2" id="KW-1185">Reference proteome</keyword>
<dbReference type="RefSeq" id="WP_185038493.1">
    <property type="nucleotide sequence ID" value="NZ_BAABFG010000005.1"/>
</dbReference>
<evidence type="ECO:0000313" key="2">
    <source>
        <dbReference type="Proteomes" id="UP000546162"/>
    </source>
</evidence>
<proteinExistence type="predicted"/>
<name>A0A7W7GU05_9ACTN</name>
<dbReference type="Gene3D" id="2.60.120.200">
    <property type="match status" value="1"/>
</dbReference>
<reference evidence="1 2" key="1">
    <citation type="submission" date="2020-08" db="EMBL/GenBank/DDBJ databases">
        <title>Sequencing the genomes of 1000 actinobacteria strains.</title>
        <authorList>
            <person name="Klenk H.-P."/>
        </authorList>
    </citation>
    <scope>NUCLEOTIDE SEQUENCE [LARGE SCALE GENOMIC DNA]</scope>
    <source>
        <strain evidence="1 2">DSM 45809</strain>
    </source>
</reference>
<dbReference type="Proteomes" id="UP000546162">
    <property type="component" value="Unassembled WGS sequence"/>
</dbReference>
<accession>A0A7W7GU05</accession>
<dbReference type="InterPro" id="IPR013320">
    <property type="entry name" value="ConA-like_dom_sf"/>
</dbReference>
<dbReference type="PROSITE" id="PS51318">
    <property type="entry name" value="TAT"/>
    <property type="match status" value="1"/>
</dbReference>
<dbReference type="CDD" id="cd00110">
    <property type="entry name" value="LamG"/>
    <property type="match status" value="1"/>
</dbReference>
<dbReference type="AlphaFoldDB" id="A0A7W7GU05"/>
<protein>
    <recommendedName>
        <fullName evidence="3">Concanavalin A-like lectin/glucanase superfamily protein</fullName>
    </recommendedName>
</protein>
<gene>
    <name evidence="1" type="ORF">BJY16_001646</name>
</gene>
<dbReference type="InterPro" id="IPR001791">
    <property type="entry name" value="Laminin_G"/>
</dbReference>
<dbReference type="SUPFAM" id="SSF49899">
    <property type="entry name" value="Concanavalin A-like lectins/glucanases"/>
    <property type="match status" value="1"/>
</dbReference>
<comment type="caution">
    <text evidence="1">The sequence shown here is derived from an EMBL/GenBank/DDBJ whole genome shotgun (WGS) entry which is preliminary data.</text>
</comment>
<evidence type="ECO:0008006" key="3">
    <source>
        <dbReference type="Google" id="ProtNLM"/>
    </source>
</evidence>
<dbReference type="InterPro" id="IPR006311">
    <property type="entry name" value="TAT_signal"/>
</dbReference>
<sequence>MLPSRRRALPIGALSTTLVLAGALLLTPQSLSAPARARPAYHLLPPPSAGVLTTTTPFPAPADLGRVRVASTPVSLRYDFDRGVGEPIQDTGGQHELRPLGQNGGTLRLVPEGAGLAVAYPDRCTLPRERDCPRAILEGQRDDSLNPGRRPLRYGASVLMTHADLADGANVLQKGYSVGGVSQFKLQVDHRQGHPSCVMAGERARIYRAEPQVDVADGRWHDLECNRTENRLTMLVDGVPAASVPVPPMLSIANAEPLRVGGKGPGRGNDQFAGEIDNVFLDIGA</sequence>
<evidence type="ECO:0000313" key="1">
    <source>
        <dbReference type="EMBL" id="MBB4738187.1"/>
    </source>
</evidence>
<organism evidence="1 2">
    <name type="scientific">Actinoplanes octamycinicus</name>
    <dbReference type="NCBI Taxonomy" id="135948"/>
    <lineage>
        <taxon>Bacteria</taxon>
        <taxon>Bacillati</taxon>
        <taxon>Actinomycetota</taxon>
        <taxon>Actinomycetes</taxon>
        <taxon>Micromonosporales</taxon>
        <taxon>Micromonosporaceae</taxon>
        <taxon>Actinoplanes</taxon>
    </lineage>
</organism>
<dbReference type="EMBL" id="JACHNB010000001">
    <property type="protein sequence ID" value="MBB4738187.1"/>
    <property type="molecule type" value="Genomic_DNA"/>
</dbReference>
<dbReference type="Pfam" id="PF13385">
    <property type="entry name" value="Laminin_G_3"/>
    <property type="match status" value="1"/>
</dbReference>